<dbReference type="PANTHER" id="PTHR30290:SF62">
    <property type="entry name" value="OLIGOPEPTIDE ABC TRANSPORTER, PERIPLASMIC OLIGOPEPTIDE-BINDING PROTEIN"/>
    <property type="match status" value="1"/>
</dbReference>
<evidence type="ECO:0000259" key="1">
    <source>
        <dbReference type="Pfam" id="PF00496"/>
    </source>
</evidence>
<evidence type="ECO:0000313" key="2">
    <source>
        <dbReference type="EMBL" id="MBE1609164.1"/>
    </source>
</evidence>
<dbReference type="PROSITE" id="PS51257">
    <property type="entry name" value="PROKAR_LIPOPROTEIN"/>
    <property type="match status" value="1"/>
</dbReference>
<dbReference type="AlphaFoldDB" id="A0A927MZF5"/>
<feature type="domain" description="Solute-binding protein family 5" evidence="1">
    <location>
        <begin position="126"/>
        <end position="534"/>
    </location>
</feature>
<dbReference type="GO" id="GO:0015833">
    <property type="term" value="P:peptide transport"/>
    <property type="evidence" value="ECO:0007669"/>
    <property type="project" value="TreeGrafter"/>
</dbReference>
<name>A0A927MZF5_9ACTN</name>
<gene>
    <name evidence="2" type="ORF">HEB94_006012</name>
</gene>
<dbReference type="Pfam" id="PF00496">
    <property type="entry name" value="SBP_bac_5"/>
    <property type="match status" value="1"/>
</dbReference>
<protein>
    <submittedName>
        <fullName evidence="2">Peptide/nickel transport system substrate-binding protein</fullName>
    </submittedName>
</protein>
<evidence type="ECO:0000313" key="3">
    <source>
        <dbReference type="Proteomes" id="UP000638648"/>
    </source>
</evidence>
<accession>A0A927MZF5</accession>
<comment type="caution">
    <text evidence="2">The sequence shown here is derived from an EMBL/GenBank/DDBJ whole genome shotgun (WGS) entry which is preliminary data.</text>
</comment>
<keyword evidence="3" id="KW-1185">Reference proteome</keyword>
<dbReference type="PANTHER" id="PTHR30290">
    <property type="entry name" value="PERIPLASMIC BINDING COMPONENT OF ABC TRANSPORTER"/>
    <property type="match status" value="1"/>
</dbReference>
<dbReference type="RefSeq" id="WP_192752786.1">
    <property type="nucleotide sequence ID" value="NZ_BAABJL010000142.1"/>
</dbReference>
<sequence>MAELSRRGFVIKTGAGALAGASFLAGCDLLSTKPSEGASKGESPAGSAAGGGKEAPALAAMVKAGTLPALPDRLPKNPKVLTPVDRPGRYGGTINSAALGQADSGWMDCMVIAQDNIVCWDLEWNEVQPNVAESVEYTDGRVYTFTMREGTKWSDGEPFTTDDIIFWYEDIFSNKELTPAPDSALVAGGKPVVIRKSGERSVEFVFAAPNGLLLPWLAAYYSSFQLVPAHYLKKFHKKYNPDADTLAKGEGFSDWSKLFLNKLDFWANPEMPRLHAWVPKNAFGQGSRVVCERNPYYFKVDSDGRQLPYADQISFDVISAPETLTLKAQSGEIDIYFRYVNTPANKPVFAANRASGRYHFIEIKEPFLNTITLHLNLTHKDPVKRQIFSNKDFRIGLSYAMDRKDLISTVFQRQGKPWQAAPRPEAPFSDEEMGTQYTEFDTDLANEHLDRAGFDRRDSRGMRLGPDGQPIRFSILSQTRYIEQVDALQLIRKYWLDVGIDMQPMNIDANLWNVRVEAGEHDGCVDDGSPGYKEMIIDPRWLFANEAGYRYAPLWANWFMGVKPNEAPPAAMREQMRIWREEVQTSPDPESQYAGMKKLVEIAKQEFWIMGISLPPSTYGIVTDRLQNVPKSMWDLGRFPSPAPSNPAQYFIST</sequence>
<reference evidence="2" key="1">
    <citation type="submission" date="2020-10" db="EMBL/GenBank/DDBJ databases">
        <title>Sequencing the genomes of 1000 actinobacteria strains.</title>
        <authorList>
            <person name="Klenk H.-P."/>
        </authorList>
    </citation>
    <scope>NUCLEOTIDE SEQUENCE</scope>
    <source>
        <strain evidence="2">DSM 45354</strain>
    </source>
</reference>
<organism evidence="2 3">
    <name type="scientific">Actinopolymorpha pittospori</name>
    <dbReference type="NCBI Taxonomy" id="648752"/>
    <lineage>
        <taxon>Bacteria</taxon>
        <taxon>Bacillati</taxon>
        <taxon>Actinomycetota</taxon>
        <taxon>Actinomycetes</taxon>
        <taxon>Propionibacteriales</taxon>
        <taxon>Actinopolymorphaceae</taxon>
        <taxon>Actinopolymorpha</taxon>
    </lineage>
</organism>
<dbReference type="CDD" id="cd08500">
    <property type="entry name" value="PBP2_NikA_DppA_OppA_like_4"/>
    <property type="match status" value="1"/>
</dbReference>
<dbReference type="SUPFAM" id="SSF53850">
    <property type="entry name" value="Periplasmic binding protein-like II"/>
    <property type="match status" value="1"/>
</dbReference>
<dbReference type="Gene3D" id="3.40.190.10">
    <property type="entry name" value="Periplasmic binding protein-like II"/>
    <property type="match status" value="1"/>
</dbReference>
<dbReference type="Proteomes" id="UP000638648">
    <property type="component" value="Unassembled WGS sequence"/>
</dbReference>
<dbReference type="EMBL" id="JADBEM010000001">
    <property type="protein sequence ID" value="MBE1609164.1"/>
    <property type="molecule type" value="Genomic_DNA"/>
</dbReference>
<dbReference type="InterPro" id="IPR000914">
    <property type="entry name" value="SBP_5_dom"/>
</dbReference>
<proteinExistence type="predicted"/>
<dbReference type="InterPro" id="IPR039424">
    <property type="entry name" value="SBP_5"/>
</dbReference>
<dbReference type="GO" id="GO:1904680">
    <property type="term" value="F:peptide transmembrane transporter activity"/>
    <property type="evidence" value="ECO:0007669"/>
    <property type="project" value="TreeGrafter"/>
</dbReference>
<dbReference type="Gene3D" id="3.10.105.10">
    <property type="entry name" value="Dipeptide-binding Protein, Domain 3"/>
    <property type="match status" value="1"/>
</dbReference>